<accession>A0AAD5Y1I4</accession>
<dbReference type="InterPro" id="IPR036188">
    <property type="entry name" value="FAD/NAD-bd_sf"/>
</dbReference>
<keyword evidence="6" id="KW-0560">Oxidoreductase</keyword>
<evidence type="ECO:0000313" key="10">
    <source>
        <dbReference type="Proteomes" id="UP001211065"/>
    </source>
</evidence>
<keyword evidence="4" id="KW-0732">Signal</keyword>
<evidence type="ECO:0000256" key="4">
    <source>
        <dbReference type="ARBA" id="ARBA00022729"/>
    </source>
</evidence>
<reference evidence="9" key="1">
    <citation type="submission" date="2020-05" db="EMBL/GenBank/DDBJ databases">
        <title>Phylogenomic resolution of chytrid fungi.</title>
        <authorList>
            <person name="Stajich J.E."/>
            <person name="Amses K."/>
            <person name="Simmons R."/>
            <person name="Seto K."/>
            <person name="Myers J."/>
            <person name="Bonds A."/>
            <person name="Quandt C.A."/>
            <person name="Barry K."/>
            <person name="Liu P."/>
            <person name="Grigoriev I."/>
            <person name="Longcore J.E."/>
            <person name="James T.Y."/>
        </authorList>
    </citation>
    <scope>NUCLEOTIDE SEQUENCE</scope>
    <source>
        <strain evidence="9">JEL0476</strain>
    </source>
</reference>
<evidence type="ECO:0000256" key="3">
    <source>
        <dbReference type="ARBA" id="ARBA00022630"/>
    </source>
</evidence>
<evidence type="ECO:0000256" key="5">
    <source>
        <dbReference type="ARBA" id="ARBA00022827"/>
    </source>
</evidence>
<dbReference type="SUPFAM" id="SSF51905">
    <property type="entry name" value="FAD/NAD(P)-binding domain"/>
    <property type="match status" value="1"/>
</dbReference>
<evidence type="ECO:0000259" key="8">
    <source>
        <dbReference type="Pfam" id="PF07156"/>
    </source>
</evidence>
<evidence type="ECO:0000313" key="9">
    <source>
        <dbReference type="EMBL" id="KAJ3227166.1"/>
    </source>
</evidence>
<dbReference type="PANTHER" id="PTHR15944:SF0">
    <property type="entry name" value="PRENYLCYSTEINE LYASE DOMAIN-CONTAINING PROTEIN"/>
    <property type="match status" value="1"/>
</dbReference>
<dbReference type="Proteomes" id="UP001211065">
    <property type="component" value="Unassembled WGS sequence"/>
</dbReference>
<dbReference type="InterPro" id="IPR010795">
    <property type="entry name" value="Prenylcys_lyase"/>
</dbReference>
<gene>
    <name evidence="9" type="ORF">HK099_003129</name>
</gene>
<dbReference type="GO" id="GO:0001735">
    <property type="term" value="F:prenylcysteine oxidase activity"/>
    <property type="evidence" value="ECO:0007669"/>
    <property type="project" value="InterPro"/>
</dbReference>
<keyword evidence="3" id="KW-0285">Flavoprotein</keyword>
<dbReference type="GO" id="GO:0030328">
    <property type="term" value="P:prenylcysteine catabolic process"/>
    <property type="evidence" value="ECO:0007669"/>
    <property type="project" value="InterPro"/>
</dbReference>
<evidence type="ECO:0000256" key="2">
    <source>
        <dbReference type="ARBA" id="ARBA00009967"/>
    </source>
</evidence>
<feature type="domain" description="Prenylcysteine lyase" evidence="8">
    <location>
        <begin position="85"/>
        <end position="407"/>
    </location>
</feature>
<organism evidence="9 10">
    <name type="scientific">Clydaea vesicula</name>
    <dbReference type="NCBI Taxonomy" id="447962"/>
    <lineage>
        <taxon>Eukaryota</taxon>
        <taxon>Fungi</taxon>
        <taxon>Fungi incertae sedis</taxon>
        <taxon>Chytridiomycota</taxon>
        <taxon>Chytridiomycota incertae sedis</taxon>
        <taxon>Chytridiomycetes</taxon>
        <taxon>Lobulomycetales</taxon>
        <taxon>Lobulomycetaceae</taxon>
        <taxon>Clydaea</taxon>
    </lineage>
</organism>
<dbReference type="AlphaFoldDB" id="A0AAD5Y1I4"/>
<evidence type="ECO:0000256" key="7">
    <source>
        <dbReference type="ARBA" id="ARBA00023180"/>
    </source>
</evidence>
<dbReference type="Pfam" id="PF07156">
    <property type="entry name" value="Prenylcys_lyase"/>
    <property type="match status" value="1"/>
</dbReference>
<proteinExistence type="inferred from homology"/>
<dbReference type="PANTHER" id="PTHR15944">
    <property type="entry name" value="FARNESYLCYSTEINE LYASE"/>
    <property type="match status" value="1"/>
</dbReference>
<keyword evidence="10" id="KW-1185">Reference proteome</keyword>
<protein>
    <recommendedName>
        <fullName evidence="8">Prenylcysteine lyase domain-containing protein</fullName>
    </recommendedName>
</protein>
<comment type="similarity">
    <text evidence="2">Belongs to the prenylcysteine oxidase family.</text>
</comment>
<keyword evidence="5" id="KW-0274">FAD</keyword>
<sequence>MHSNYVDCQNFVKDCENKSFLVELGASLFAEKNYNLVNISRDLNISYSNEKEINSEKNGGLGVWDGAEWKIRFVDGSSSSWYDGILGKAKMIWRYKMGLFSGKTLAFDLAEKFFHIYDYLNNDNHYLFVEDILSNLNLTWTVESTAKDFFLKKGVNENFVDEIIGGLVRNTYGQYVDKITAFGGLISLYSAVGEVYSSKNGNMNIFKEMLEVSKNVNLKLNSKVITVEKKTESGEFIVTTADNKTTVFDIVVVATPLNKVKFDNIALPIQQVEYVTVHTTIVIGKLNLNYFKLKDYKELPESILIPSSADCPFNSFSIKTWINGTDAAIVKFFSPKKLEKSLLEQIFVGTQQVYRRSIEAYPKLELKNLNKWKTPFQLTEGLFYVNGMEEWISTMETESLSGLNIVNYLKNKY</sequence>
<evidence type="ECO:0000256" key="6">
    <source>
        <dbReference type="ARBA" id="ARBA00023002"/>
    </source>
</evidence>
<dbReference type="InterPro" id="IPR017046">
    <property type="entry name" value="Prenylcysteine_Oxase1"/>
</dbReference>
<comment type="cofactor">
    <cofactor evidence="1">
        <name>FAD</name>
        <dbReference type="ChEBI" id="CHEBI:57692"/>
    </cofactor>
</comment>
<keyword evidence="7" id="KW-0325">Glycoprotein</keyword>
<dbReference type="GO" id="GO:0030327">
    <property type="term" value="P:prenylated protein catabolic process"/>
    <property type="evidence" value="ECO:0007669"/>
    <property type="project" value="TreeGrafter"/>
</dbReference>
<comment type="caution">
    <text evidence="9">The sequence shown here is derived from an EMBL/GenBank/DDBJ whole genome shotgun (WGS) entry which is preliminary data.</text>
</comment>
<dbReference type="EMBL" id="JADGJW010000021">
    <property type="protein sequence ID" value="KAJ3227166.1"/>
    <property type="molecule type" value="Genomic_DNA"/>
</dbReference>
<name>A0AAD5Y1I4_9FUNG</name>
<evidence type="ECO:0000256" key="1">
    <source>
        <dbReference type="ARBA" id="ARBA00001974"/>
    </source>
</evidence>